<dbReference type="GO" id="GO:0009507">
    <property type="term" value="C:chloroplast"/>
    <property type="evidence" value="ECO:0007669"/>
    <property type="project" value="TreeGrafter"/>
</dbReference>
<reference evidence="4" key="1">
    <citation type="submission" date="2017-07" db="EMBL/GenBank/DDBJ databases">
        <title>Taro Niue Genome Assembly and Annotation.</title>
        <authorList>
            <person name="Atibalentja N."/>
            <person name="Keating K."/>
            <person name="Fields C.J."/>
        </authorList>
    </citation>
    <scope>NUCLEOTIDE SEQUENCE</scope>
    <source>
        <strain evidence="4">Niue_2</strain>
        <tissue evidence="4">Leaf</tissue>
    </source>
</reference>
<evidence type="ECO:0000256" key="3">
    <source>
        <dbReference type="SAM" id="MobiDB-lite"/>
    </source>
</evidence>
<feature type="repeat" description="PPR" evidence="2">
    <location>
        <begin position="139"/>
        <end position="173"/>
    </location>
</feature>
<dbReference type="InterPro" id="IPR051114">
    <property type="entry name" value="Mito_RNA_Proc_CCM1"/>
</dbReference>
<dbReference type="Proteomes" id="UP000652761">
    <property type="component" value="Unassembled WGS sequence"/>
</dbReference>
<evidence type="ECO:0008006" key="6">
    <source>
        <dbReference type="Google" id="ProtNLM"/>
    </source>
</evidence>
<feature type="repeat" description="PPR" evidence="2">
    <location>
        <begin position="209"/>
        <end position="243"/>
    </location>
</feature>
<dbReference type="AlphaFoldDB" id="A0A843W851"/>
<evidence type="ECO:0000256" key="2">
    <source>
        <dbReference type="PROSITE-ProRule" id="PRU00708"/>
    </source>
</evidence>
<dbReference type="GO" id="GO:0006396">
    <property type="term" value="P:RNA processing"/>
    <property type="evidence" value="ECO:0007669"/>
    <property type="project" value="TreeGrafter"/>
</dbReference>
<comment type="caution">
    <text evidence="4">The sequence shown here is derived from an EMBL/GenBank/DDBJ whole genome shotgun (WGS) entry which is preliminary data.</text>
</comment>
<organism evidence="4 5">
    <name type="scientific">Colocasia esculenta</name>
    <name type="common">Wild taro</name>
    <name type="synonym">Arum esculentum</name>
    <dbReference type="NCBI Taxonomy" id="4460"/>
    <lineage>
        <taxon>Eukaryota</taxon>
        <taxon>Viridiplantae</taxon>
        <taxon>Streptophyta</taxon>
        <taxon>Embryophyta</taxon>
        <taxon>Tracheophyta</taxon>
        <taxon>Spermatophyta</taxon>
        <taxon>Magnoliopsida</taxon>
        <taxon>Liliopsida</taxon>
        <taxon>Araceae</taxon>
        <taxon>Aroideae</taxon>
        <taxon>Colocasieae</taxon>
        <taxon>Colocasia</taxon>
    </lineage>
</organism>
<dbReference type="EMBL" id="NMUH01003052">
    <property type="protein sequence ID" value="MQM03537.1"/>
    <property type="molecule type" value="Genomic_DNA"/>
</dbReference>
<feature type="compositionally biased region" description="Acidic residues" evidence="3">
    <location>
        <begin position="610"/>
        <end position="638"/>
    </location>
</feature>
<dbReference type="NCBIfam" id="TIGR00756">
    <property type="entry name" value="PPR"/>
    <property type="match status" value="7"/>
</dbReference>
<dbReference type="SUPFAM" id="SSF48452">
    <property type="entry name" value="TPR-like"/>
    <property type="match status" value="1"/>
</dbReference>
<feature type="repeat" description="PPR" evidence="2">
    <location>
        <begin position="470"/>
        <end position="504"/>
    </location>
</feature>
<feature type="repeat" description="PPR" evidence="2">
    <location>
        <begin position="365"/>
        <end position="399"/>
    </location>
</feature>
<dbReference type="InterPro" id="IPR011990">
    <property type="entry name" value="TPR-like_helical_dom_sf"/>
</dbReference>
<feature type="region of interest" description="Disordered" evidence="3">
    <location>
        <begin position="584"/>
        <end position="638"/>
    </location>
</feature>
<dbReference type="Gene3D" id="1.25.40.10">
    <property type="entry name" value="Tetratricopeptide repeat domain"/>
    <property type="match status" value="4"/>
</dbReference>
<evidence type="ECO:0000313" key="4">
    <source>
        <dbReference type="EMBL" id="MQM03537.1"/>
    </source>
</evidence>
<dbReference type="PANTHER" id="PTHR47934">
    <property type="entry name" value="PENTATRICOPEPTIDE REPEAT-CONTAINING PROTEIN PET309, MITOCHONDRIAL"/>
    <property type="match status" value="1"/>
</dbReference>
<dbReference type="Pfam" id="PF01535">
    <property type="entry name" value="PPR"/>
    <property type="match status" value="1"/>
</dbReference>
<proteinExistence type="predicted"/>
<dbReference type="InterPro" id="IPR002885">
    <property type="entry name" value="PPR_rpt"/>
</dbReference>
<feature type="repeat" description="PPR" evidence="2">
    <location>
        <begin position="435"/>
        <end position="469"/>
    </location>
</feature>
<dbReference type="OrthoDB" id="185373at2759"/>
<feature type="repeat" description="PPR" evidence="2">
    <location>
        <begin position="400"/>
        <end position="434"/>
    </location>
</feature>
<dbReference type="GO" id="GO:0003729">
    <property type="term" value="F:mRNA binding"/>
    <property type="evidence" value="ECO:0007669"/>
    <property type="project" value="TreeGrafter"/>
</dbReference>
<keyword evidence="1" id="KW-0677">Repeat</keyword>
<sequence length="655" mass="74632">METIHVHQTQSLLSFSSNIGKQKIFRNPSLPKLKVSGRLEVVCLGMLAPRKFMERRRRKTEVFKDAADEADQMNWRRLMREIENEGSAVSVLRNRRSRGSPLRRDIVLGTLTRFKQLKKWNLVSEILEWLRTQHWWNFSELDFLMLITAYGKLGDFNRAERVMRYMNKKGYPPSVISHTALMEAYGRAGQYNKAEAIFRRMQSSGPEPSPVTYQIILKTFVQGDKFKEAETVFQTLLSDERSPFKPDQKMFHMIIFMYKKAGNYDQARKVFAQMADRGIPMSTVTFNSLMSFESNYKEVSNIYDQLSRCQGAPVMRDKVGLLDDGGLTGTVTRDGRGTRLETADVSDILTSILFYYMQRAGIQPDVVSYALLISAYGKARREDEALAVFEEMLDAGVRPTRKAYNILLDAFAISGMVEEARTVFKSMRRDRCMPDLCSYATMLSAYVNASDMEGAERFFQRLKQDGLEPSVVIYGTLIKGYAKANDLEKMMETFERMHMQGIEGNHTIFTTIMDAYGQEDFGSAVVWFKEMGSRGSLPDQKAKNVLLSLAKTPEEQREANELVGNQVGDLPGEKTSEIMALEDDDENGDADDSSLSFDTRQASGDLVEANVEDFSELASDDDDDKVEESDDEDVDEVCSFDSLDRKQMLSHTRLW</sequence>
<feature type="repeat" description="PPR" evidence="2">
    <location>
        <begin position="174"/>
        <end position="208"/>
    </location>
</feature>
<evidence type="ECO:0000256" key="1">
    <source>
        <dbReference type="ARBA" id="ARBA00022737"/>
    </source>
</evidence>
<name>A0A843W851_COLES</name>
<gene>
    <name evidence="4" type="ORF">Taro_036320</name>
</gene>
<dbReference type="PANTHER" id="PTHR47934:SF4">
    <property type="entry name" value="OS08G0191900 PROTEIN"/>
    <property type="match status" value="1"/>
</dbReference>
<keyword evidence="5" id="KW-1185">Reference proteome</keyword>
<feature type="repeat" description="PPR" evidence="2">
    <location>
        <begin position="247"/>
        <end position="281"/>
    </location>
</feature>
<dbReference type="Pfam" id="PF13812">
    <property type="entry name" value="PPR_3"/>
    <property type="match status" value="3"/>
</dbReference>
<dbReference type="Pfam" id="PF13041">
    <property type="entry name" value="PPR_2"/>
    <property type="match status" value="1"/>
</dbReference>
<evidence type="ECO:0000313" key="5">
    <source>
        <dbReference type="Proteomes" id="UP000652761"/>
    </source>
</evidence>
<accession>A0A843W851</accession>
<protein>
    <recommendedName>
        <fullName evidence="6">Pentatricopeptide repeat-containing protein</fullName>
    </recommendedName>
</protein>
<dbReference type="PROSITE" id="PS51375">
    <property type="entry name" value="PPR"/>
    <property type="match status" value="8"/>
</dbReference>